<evidence type="ECO:0000256" key="1">
    <source>
        <dbReference type="SAM" id="MobiDB-lite"/>
    </source>
</evidence>
<dbReference type="Proteomes" id="UP000275012">
    <property type="component" value="Unassembled WGS sequence"/>
</dbReference>
<accession>A0A3M2HWW3</accession>
<organism evidence="2 3">
    <name type="scientific">Solilutibacter pythonis</name>
    <dbReference type="NCBI Taxonomy" id="2483112"/>
    <lineage>
        <taxon>Bacteria</taxon>
        <taxon>Pseudomonadati</taxon>
        <taxon>Pseudomonadota</taxon>
        <taxon>Gammaproteobacteria</taxon>
        <taxon>Lysobacterales</taxon>
        <taxon>Lysobacteraceae</taxon>
        <taxon>Solilutibacter</taxon>
    </lineage>
</organism>
<dbReference type="RefSeq" id="WP_122101006.1">
    <property type="nucleotide sequence ID" value="NZ_RFLY01000005.1"/>
</dbReference>
<evidence type="ECO:0000313" key="2">
    <source>
        <dbReference type="EMBL" id="RMH93558.1"/>
    </source>
</evidence>
<dbReference type="OrthoDB" id="5348860at2"/>
<gene>
    <name evidence="2" type="ORF">EBB59_04770</name>
</gene>
<sequence>MSVLALVACQREAAVPAPPSGPAATGQDAPPPLRAIGTEPFWRIDAEGSRLRYATPEDSPGRTFETRRIREGRGWRWLGAGAHGAFDLVIQPGTCGDGMSDRVYAYRARLLVDGRALGGCADRLEKFGGE</sequence>
<protein>
    <submittedName>
        <fullName evidence="2">Uncharacterized protein</fullName>
    </submittedName>
</protein>
<dbReference type="AlphaFoldDB" id="A0A3M2HWW3"/>
<evidence type="ECO:0000313" key="3">
    <source>
        <dbReference type="Proteomes" id="UP000275012"/>
    </source>
</evidence>
<reference evidence="2 3" key="1">
    <citation type="submission" date="2018-10" db="EMBL/GenBank/DDBJ databases">
        <title>Proposal of Lysobacter pythonis sp. nov. isolated from royal pythons (Python regius).</title>
        <authorList>
            <person name="Hans-Juergen B."/>
            <person name="Huptas C."/>
            <person name="Sandra B."/>
            <person name="Igor L."/>
            <person name="Joachim S."/>
            <person name="Siegfried S."/>
            <person name="Mareike W."/>
            <person name="Peter K."/>
        </authorList>
    </citation>
    <scope>NUCLEOTIDE SEQUENCE [LARGE SCALE GENOMIC DNA]</scope>
    <source>
        <strain evidence="2 3">4284/11</strain>
    </source>
</reference>
<name>A0A3M2HWW3_9GAMM</name>
<keyword evidence="3" id="KW-1185">Reference proteome</keyword>
<feature type="region of interest" description="Disordered" evidence="1">
    <location>
        <begin position="15"/>
        <end position="36"/>
    </location>
</feature>
<comment type="caution">
    <text evidence="2">The sequence shown here is derived from an EMBL/GenBank/DDBJ whole genome shotgun (WGS) entry which is preliminary data.</text>
</comment>
<dbReference type="EMBL" id="RFLY01000005">
    <property type="protein sequence ID" value="RMH93558.1"/>
    <property type="molecule type" value="Genomic_DNA"/>
</dbReference>
<proteinExistence type="predicted"/>